<proteinExistence type="predicted"/>
<dbReference type="EMBL" id="CAJNYD010000045">
    <property type="protein sequence ID" value="CAF3193307.1"/>
    <property type="molecule type" value="Genomic_DNA"/>
</dbReference>
<evidence type="ECO:0000313" key="5">
    <source>
        <dbReference type="Proteomes" id="UP000663833"/>
    </source>
</evidence>
<protein>
    <submittedName>
        <fullName evidence="1">Uncharacterized protein</fullName>
    </submittedName>
</protein>
<comment type="caution">
    <text evidence="1">The sequence shown here is derived from an EMBL/GenBank/DDBJ whole genome shotgun (WGS) entry which is preliminary data.</text>
</comment>
<dbReference type="EMBL" id="CAJNXB010005654">
    <property type="protein sequence ID" value="CAF3434828.1"/>
    <property type="molecule type" value="Genomic_DNA"/>
</dbReference>
<reference evidence="1" key="1">
    <citation type="submission" date="2021-02" db="EMBL/GenBank/DDBJ databases">
        <authorList>
            <person name="Nowell W R."/>
        </authorList>
    </citation>
    <scope>NUCLEOTIDE SEQUENCE</scope>
</reference>
<dbReference type="EMBL" id="CAJNYU010002676">
    <property type="protein sequence ID" value="CAF3576231.1"/>
    <property type="molecule type" value="Genomic_DNA"/>
</dbReference>
<dbReference type="Proteomes" id="UP000663872">
    <property type="component" value="Unassembled WGS sequence"/>
</dbReference>
<gene>
    <name evidence="4" type="ORF">FME351_LOCUS20711</name>
    <name evidence="3" type="ORF">GRG538_LOCUS14621</name>
    <name evidence="1" type="ORF">LUA448_LOCUS1736</name>
    <name evidence="2" type="ORF">TIS948_LOCUS30657</name>
</gene>
<organism evidence="1 5">
    <name type="scientific">Rotaria socialis</name>
    <dbReference type="NCBI Taxonomy" id="392032"/>
    <lineage>
        <taxon>Eukaryota</taxon>
        <taxon>Metazoa</taxon>
        <taxon>Spiralia</taxon>
        <taxon>Gnathifera</taxon>
        <taxon>Rotifera</taxon>
        <taxon>Eurotatoria</taxon>
        <taxon>Bdelloidea</taxon>
        <taxon>Philodinida</taxon>
        <taxon>Philodinidae</taxon>
        <taxon>Rotaria</taxon>
    </lineage>
</organism>
<dbReference type="Proteomes" id="UP000663833">
    <property type="component" value="Unassembled WGS sequence"/>
</dbReference>
<dbReference type="Proteomes" id="UP000663869">
    <property type="component" value="Unassembled WGS sequence"/>
</dbReference>
<sequence length="104" mass="11575">MGSLDPCSYNHACKCLPLSFADDVGICAVVGASCSRLSPCRFPYDTCDADHICVRHQQCGSNPVCYPLSMADQRLCPLMITIDFPNFIFIFDTFLSTILNYEIH</sequence>
<dbReference type="OrthoDB" id="10061530at2759"/>
<evidence type="ECO:0000313" key="1">
    <source>
        <dbReference type="EMBL" id="CAF3193307.1"/>
    </source>
</evidence>
<evidence type="ECO:0000313" key="4">
    <source>
        <dbReference type="EMBL" id="CAF3576231.1"/>
    </source>
</evidence>
<name>A0A817Q5S4_9BILA</name>
<evidence type="ECO:0000313" key="3">
    <source>
        <dbReference type="EMBL" id="CAF3456436.1"/>
    </source>
</evidence>
<evidence type="ECO:0000313" key="2">
    <source>
        <dbReference type="EMBL" id="CAF3434828.1"/>
    </source>
</evidence>
<dbReference type="Proteomes" id="UP000663825">
    <property type="component" value="Unassembled WGS sequence"/>
</dbReference>
<accession>A0A817Q5S4</accession>
<dbReference type="EMBL" id="CAJNYT010002208">
    <property type="protein sequence ID" value="CAF3456436.1"/>
    <property type="molecule type" value="Genomic_DNA"/>
</dbReference>
<dbReference type="AlphaFoldDB" id="A0A817Q5S4"/>